<dbReference type="EMBL" id="JAKELO010000001">
    <property type="protein sequence ID" value="MDE4907077.1"/>
    <property type="molecule type" value="Genomic_DNA"/>
</dbReference>
<dbReference type="AlphaFoldDB" id="A0A9Q4PY16"/>
<keyword evidence="1" id="KW-0812">Transmembrane</keyword>
<evidence type="ECO:0000256" key="1">
    <source>
        <dbReference type="SAM" id="Phobius"/>
    </source>
</evidence>
<feature type="transmembrane region" description="Helical" evidence="1">
    <location>
        <begin position="40"/>
        <end position="62"/>
    </location>
</feature>
<dbReference type="Proteomes" id="UP001143747">
    <property type="component" value="Unassembled WGS sequence"/>
</dbReference>
<evidence type="ECO:0000313" key="3">
    <source>
        <dbReference type="Proteomes" id="UP001143747"/>
    </source>
</evidence>
<proteinExistence type="predicted"/>
<comment type="caution">
    <text evidence="2">The sequence shown here is derived from an EMBL/GenBank/DDBJ whole genome shotgun (WGS) entry which is preliminary data.</text>
</comment>
<keyword evidence="1" id="KW-0472">Membrane</keyword>
<evidence type="ECO:0000313" key="2">
    <source>
        <dbReference type="EMBL" id="MDE4907077.1"/>
    </source>
</evidence>
<dbReference type="RefSeq" id="WP_274923736.1">
    <property type="nucleotide sequence ID" value="NZ_JAKELO010000001.1"/>
</dbReference>
<keyword evidence="1" id="KW-1133">Transmembrane helix</keyword>
<gene>
    <name evidence="2" type="ORF">L0665_00345</name>
</gene>
<keyword evidence="3" id="KW-1185">Reference proteome</keyword>
<name>A0A9Q4PY16_9EURY</name>
<accession>A0A9Q4PY16</accession>
<reference evidence="2" key="1">
    <citation type="submission" date="2022-01" db="EMBL/GenBank/DDBJ databases">
        <title>Draft genome of Methanogenium marinum DSM 15558.</title>
        <authorList>
            <person name="Chen S.-C."/>
            <person name="You Y.-T."/>
        </authorList>
    </citation>
    <scope>NUCLEOTIDE SEQUENCE</scope>
    <source>
        <strain evidence="2">DSM 15558</strain>
    </source>
</reference>
<protein>
    <submittedName>
        <fullName evidence="2">Uncharacterized protein</fullName>
    </submittedName>
</protein>
<sequence>MKKLGTWEMKLALFLVAASVIIYSTKMLLRHNPENTIDYLFNAIGFLPISVLLVTVVLNHLLTIRSHQEKMQKLNMVIGTFFAEVGNNLLTVLSDYDEESSDLRNKLIIGNDWGAERFRSASASIDGHSFSVNWREIDLAEMDRFLMQKRDFLLRLLENPVLLENQKFTELLRAVFHLNEELQRRPGFDCLPESDCQHIGGDIDRVYKELVSEWVRYMEYLKNSYPYMFSLALRTNPFDEEASAIVQE</sequence>
<organism evidence="2 3">
    <name type="scientific">Methanogenium marinum</name>
    <dbReference type="NCBI Taxonomy" id="348610"/>
    <lineage>
        <taxon>Archaea</taxon>
        <taxon>Methanobacteriati</taxon>
        <taxon>Methanobacteriota</taxon>
        <taxon>Stenosarchaea group</taxon>
        <taxon>Methanomicrobia</taxon>
        <taxon>Methanomicrobiales</taxon>
        <taxon>Methanomicrobiaceae</taxon>
        <taxon>Methanogenium</taxon>
    </lineage>
</organism>